<dbReference type="SUPFAM" id="SSF53807">
    <property type="entry name" value="Helical backbone' metal receptor"/>
    <property type="match status" value="1"/>
</dbReference>
<gene>
    <name evidence="3" type="ORF">SAMN04488075_1644</name>
</gene>
<dbReference type="PROSITE" id="PS50983">
    <property type="entry name" value="FE_B12_PBP"/>
    <property type="match status" value="1"/>
</dbReference>
<proteinExistence type="predicted"/>
<dbReference type="InterPro" id="IPR002491">
    <property type="entry name" value="ABC_transptr_periplasmic_BD"/>
</dbReference>
<protein>
    <submittedName>
        <fullName evidence="3">Iron complex transport system substrate-binding protein</fullName>
    </submittedName>
</protein>
<sequence length="345" mass="37026">MFQLTRPLTRRALCAALLALAALPAAAQTRIVTDDTGREIALPENPARVFAAGPPAATLLYTLKPQAMVGWVSAPDPEDRPWLRPETAELPGLGRLTGRGDTLNLEVLLAADPDLIVDYGTVNPTYTDLAHRIQEQAGLPYVLIDGSFARLPRGIRAMADLLAVPERGEELAAYAEATLAEVDAILATIPEDQRPTVYLARGREGLETPARGSINAEIIERVGARNVAEAETRGLATVSPEQVQAWAPEVIITIDADFAANVAGMPEWQGVPAVDNGRVHLAPAVPFGFIDAPPSVNRLIGLKWLMHKLYPTAVQGDLRAEVADFYELFYGVRPDEAGLKALLGG</sequence>
<dbReference type="PANTHER" id="PTHR30535">
    <property type="entry name" value="VITAMIN B12-BINDING PROTEIN"/>
    <property type="match status" value="1"/>
</dbReference>
<dbReference type="InterPro" id="IPR050902">
    <property type="entry name" value="ABC_Transporter_SBP"/>
</dbReference>
<dbReference type="Gene3D" id="1.20.58.2180">
    <property type="match status" value="1"/>
</dbReference>
<dbReference type="CDD" id="cd01147">
    <property type="entry name" value="HemV-2"/>
    <property type="match status" value="1"/>
</dbReference>
<dbReference type="STRING" id="65735.SAMN04488075_1644"/>
<dbReference type="Pfam" id="PF01497">
    <property type="entry name" value="Peripla_BP_2"/>
    <property type="match status" value="1"/>
</dbReference>
<name>A0A1H6LRC8_9RHOB</name>
<organism evidence="3 4">
    <name type="scientific">Paracoccus alkenifer</name>
    <dbReference type="NCBI Taxonomy" id="65735"/>
    <lineage>
        <taxon>Bacteria</taxon>
        <taxon>Pseudomonadati</taxon>
        <taxon>Pseudomonadota</taxon>
        <taxon>Alphaproteobacteria</taxon>
        <taxon>Rhodobacterales</taxon>
        <taxon>Paracoccaceae</taxon>
        <taxon>Paracoccus</taxon>
    </lineage>
</organism>
<dbReference type="RefSeq" id="WP_245728672.1">
    <property type="nucleotide sequence ID" value="NZ_FNXG01000002.1"/>
</dbReference>
<evidence type="ECO:0000259" key="2">
    <source>
        <dbReference type="PROSITE" id="PS50983"/>
    </source>
</evidence>
<dbReference type="Gene3D" id="3.40.50.1980">
    <property type="entry name" value="Nitrogenase molybdenum iron protein domain"/>
    <property type="match status" value="2"/>
</dbReference>
<keyword evidence="4" id="KW-1185">Reference proteome</keyword>
<feature type="chain" id="PRO_5011559194" evidence="1">
    <location>
        <begin position="28"/>
        <end position="345"/>
    </location>
</feature>
<dbReference type="EMBL" id="FNXG01000002">
    <property type="protein sequence ID" value="SEH88912.1"/>
    <property type="molecule type" value="Genomic_DNA"/>
</dbReference>
<keyword evidence="1" id="KW-0732">Signal</keyword>
<evidence type="ECO:0000256" key="1">
    <source>
        <dbReference type="SAM" id="SignalP"/>
    </source>
</evidence>
<dbReference type="Proteomes" id="UP000199125">
    <property type="component" value="Unassembled WGS sequence"/>
</dbReference>
<dbReference type="AlphaFoldDB" id="A0A1H6LRC8"/>
<feature type="domain" description="Fe/B12 periplasmic-binding" evidence="2">
    <location>
        <begin position="48"/>
        <end position="313"/>
    </location>
</feature>
<dbReference type="GO" id="GO:0071281">
    <property type="term" value="P:cellular response to iron ion"/>
    <property type="evidence" value="ECO:0007669"/>
    <property type="project" value="TreeGrafter"/>
</dbReference>
<accession>A0A1H6LRC8</accession>
<feature type="signal peptide" evidence="1">
    <location>
        <begin position="1"/>
        <end position="27"/>
    </location>
</feature>
<reference evidence="4" key="1">
    <citation type="submission" date="2016-10" db="EMBL/GenBank/DDBJ databases">
        <authorList>
            <person name="Varghese N."/>
            <person name="Submissions S."/>
        </authorList>
    </citation>
    <scope>NUCLEOTIDE SEQUENCE [LARGE SCALE GENOMIC DNA]</scope>
    <source>
        <strain evidence="4">DSM 11593</strain>
    </source>
</reference>
<dbReference type="PANTHER" id="PTHR30535:SF34">
    <property type="entry name" value="MOLYBDATE-BINDING PROTEIN MOLA"/>
    <property type="match status" value="1"/>
</dbReference>
<evidence type="ECO:0000313" key="4">
    <source>
        <dbReference type="Proteomes" id="UP000199125"/>
    </source>
</evidence>
<evidence type="ECO:0000313" key="3">
    <source>
        <dbReference type="EMBL" id="SEH88912.1"/>
    </source>
</evidence>